<dbReference type="AlphaFoldDB" id="A0AAN7VFJ6"/>
<evidence type="ECO:0000256" key="2">
    <source>
        <dbReference type="SAM" id="MobiDB-lite"/>
    </source>
</evidence>
<dbReference type="InterPro" id="IPR002110">
    <property type="entry name" value="Ankyrin_rpt"/>
</dbReference>
<protein>
    <submittedName>
        <fullName evidence="3">Uncharacterized protein</fullName>
    </submittedName>
</protein>
<comment type="caution">
    <text evidence="3">The sequence shown here is derived from an EMBL/GenBank/DDBJ whole genome shotgun (WGS) entry which is preliminary data.</text>
</comment>
<keyword evidence="4" id="KW-1185">Reference proteome</keyword>
<evidence type="ECO:0000313" key="4">
    <source>
        <dbReference type="Proteomes" id="UP001329430"/>
    </source>
</evidence>
<sequence>MSQARKGGGKGPPKDKIDDGKDKESKEKVPSKDKEETGSNADSEETIPKPQSAGVASRDAAQRVLALCQKGEWAPVDQVLKSMEKAIANAGDDANTVPLAGVIDLATGMTPLMYAVKDNRTSLLDKMIDLGSDVGARNNVSRNIQEVVIVKYIILFNVPTHSFLKRIA</sequence>
<accession>A0AAN7VFJ6</accession>
<feature type="repeat" description="ANK" evidence="1">
    <location>
        <begin position="107"/>
        <end position="139"/>
    </location>
</feature>
<name>A0AAN7VFJ6_9COLE</name>
<feature type="compositionally biased region" description="Basic and acidic residues" evidence="2">
    <location>
        <begin position="12"/>
        <end position="37"/>
    </location>
</feature>
<evidence type="ECO:0000313" key="3">
    <source>
        <dbReference type="EMBL" id="KAK5645294.1"/>
    </source>
</evidence>
<proteinExistence type="predicted"/>
<gene>
    <name evidence="3" type="ORF">RI129_006594</name>
</gene>
<dbReference type="InterPro" id="IPR036770">
    <property type="entry name" value="Ankyrin_rpt-contain_sf"/>
</dbReference>
<dbReference type="SUPFAM" id="SSF48403">
    <property type="entry name" value="Ankyrin repeat"/>
    <property type="match status" value="1"/>
</dbReference>
<keyword evidence="1" id="KW-0040">ANK repeat</keyword>
<organism evidence="3 4">
    <name type="scientific">Pyrocoelia pectoralis</name>
    <dbReference type="NCBI Taxonomy" id="417401"/>
    <lineage>
        <taxon>Eukaryota</taxon>
        <taxon>Metazoa</taxon>
        <taxon>Ecdysozoa</taxon>
        <taxon>Arthropoda</taxon>
        <taxon>Hexapoda</taxon>
        <taxon>Insecta</taxon>
        <taxon>Pterygota</taxon>
        <taxon>Neoptera</taxon>
        <taxon>Endopterygota</taxon>
        <taxon>Coleoptera</taxon>
        <taxon>Polyphaga</taxon>
        <taxon>Elateriformia</taxon>
        <taxon>Elateroidea</taxon>
        <taxon>Lampyridae</taxon>
        <taxon>Lampyrinae</taxon>
        <taxon>Pyrocoelia</taxon>
    </lineage>
</organism>
<feature type="region of interest" description="Disordered" evidence="2">
    <location>
        <begin position="1"/>
        <end position="56"/>
    </location>
</feature>
<dbReference type="Proteomes" id="UP001329430">
    <property type="component" value="Chromosome 4"/>
</dbReference>
<evidence type="ECO:0000256" key="1">
    <source>
        <dbReference type="PROSITE-ProRule" id="PRU00023"/>
    </source>
</evidence>
<dbReference type="PROSITE" id="PS50297">
    <property type="entry name" value="ANK_REP_REGION"/>
    <property type="match status" value="1"/>
</dbReference>
<reference evidence="3 4" key="1">
    <citation type="journal article" date="2024" name="Insects">
        <title>An Improved Chromosome-Level Genome Assembly of the Firefly Pyrocoelia pectoralis.</title>
        <authorList>
            <person name="Fu X."/>
            <person name="Meyer-Rochow V.B."/>
            <person name="Ballantyne L."/>
            <person name="Zhu X."/>
        </authorList>
    </citation>
    <scope>NUCLEOTIDE SEQUENCE [LARGE SCALE GENOMIC DNA]</scope>
    <source>
        <strain evidence="3">XCY_ONT2</strain>
    </source>
</reference>
<dbReference type="Gene3D" id="1.25.40.20">
    <property type="entry name" value="Ankyrin repeat-containing domain"/>
    <property type="match status" value="1"/>
</dbReference>
<dbReference type="EMBL" id="JAVRBK010000004">
    <property type="protein sequence ID" value="KAK5645294.1"/>
    <property type="molecule type" value="Genomic_DNA"/>
</dbReference>
<dbReference type="PROSITE" id="PS50088">
    <property type="entry name" value="ANK_REPEAT"/>
    <property type="match status" value="1"/>
</dbReference>